<reference evidence="3 4" key="1">
    <citation type="journal article" date="2024" name="Nat. Commun.">
        <title>Phylogenomics reveals the evolutionary origins of lichenization in chlorophyte algae.</title>
        <authorList>
            <person name="Puginier C."/>
            <person name="Libourel C."/>
            <person name="Otte J."/>
            <person name="Skaloud P."/>
            <person name="Haon M."/>
            <person name="Grisel S."/>
            <person name="Petersen M."/>
            <person name="Berrin J.G."/>
            <person name="Delaux P.M."/>
            <person name="Dal Grande F."/>
            <person name="Keller J."/>
        </authorList>
    </citation>
    <scope>NUCLEOTIDE SEQUENCE [LARGE SCALE GENOMIC DNA]</scope>
    <source>
        <strain evidence="3 4">SAG 2523</strain>
    </source>
</reference>
<dbReference type="AlphaFoldDB" id="A0AAW1SXB6"/>
<evidence type="ECO:0000256" key="1">
    <source>
        <dbReference type="SAM" id="MobiDB-lite"/>
    </source>
</evidence>
<feature type="compositionally biased region" description="Polar residues" evidence="1">
    <location>
        <begin position="27"/>
        <end position="36"/>
    </location>
</feature>
<evidence type="ECO:0000259" key="2">
    <source>
        <dbReference type="Pfam" id="PF18579"/>
    </source>
</evidence>
<accession>A0AAW1SXB6</accession>
<dbReference type="Proteomes" id="UP001485043">
    <property type="component" value="Unassembled WGS sequence"/>
</dbReference>
<evidence type="ECO:0000313" key="3">
    <source>
        <dbReference type="EMBL" id="KAK9861441.1"/>
    </source>
</evidence>
<dbReference type="PANTHER" id="PTHR35299">
    <property type="entry name" value="RUBISCO ACCUMULATION FACTOR 1"/>
    <property type="match status" value="1"/>
</dbReference>
<comment type="caution">
    <text evidence="3">The sequence shown here is derived from an EMBL/GenBank/DDBJ whole genome shotgun (WGS) entry which is preliminary data.</text>
</comment>
<sequence length="258" mass="28594">MMQGALSGQQLSSRTSRGRHSPECRRSVTQARQSGGRSTGIPQHLQGQGSSRIIVPGQQDERKNKLLVPGQHPGVKKYETAGVKPPPPSFRPPPGFMDMGAPKPAELPQDPAKLLDRLRMAAGHWHQLARFLPQLARAGYDTMAIEGETGLHRSEQDIWCVAMQVYDSLKKSEKMSESELAHFNPQQGAQLLYELRFIPVTARPPAALYMVERDMNPNVCPGLHPVPPLFVEDGHHLGHFQLLYLLRSLPALLLPFTG</sequence>
<feature type="domain" description="Rubisco accumulation factor 1 helix turn helix" evidence="2">
    <location>
        <begin position="110"/>
        <end position="170"/>
    </location>
</feature>
<protein>
    <recommendedName>
        <fullName evidence="2">Rubisco accumulation factor 1 helix turn helix domain-containing protein</fullName>
    </recommendedName>
</protein>
<dbReference type="EMBL" id="JALJOV010000759">
    <property type="protein sequence ID" value="KAK9861441.1"/>
    <property type="molecule type" value="Genomic_DNA"/>
</dbReference>
<keyword evidence="4" id="KW-1185">Reference proteome</keyword>
<dbReference type="InterPro" id="IPR037494">
    <property type="entry name" value="RAF1"/>
</dbReference>
<name>A0AAW1SXB6_9CHLO</name>
<feature type="compositionally biased region" description="Polar residues" evidence="1">
    <location>
        <begin position="1"/>
        <end position="15"/>
    </location>
</feature>
<organism evidence="3 4">
    <name type="scientific">Apatococcus fuscideae</name>
    <dbReference type="NCBI Taxonomy" id="2026836"/>
    <lineage>
        <taxon>Eukaryota</taxon>
        <taxon>Viridiplantae</taxon>
        <taxon>Chlorophyta</taxon>
        <taxon>core chlorophytes</taxon>
        <taxon>Trebouxiophyceae</taxon>
        <taxon>Chlorellales</taxon>
        <taxon>Chlorellaceae</taxon>
        <taxon>Apatococcus</taxon>
    </lineage>
</organism>
<dbReference type="Pfam" id="PF18579">
    <property type="entry name" value="Raf1_HTH"/>
    <property type="match status" value="1"/>
</dbReference>
<feature type="region of interest" description="Disordered" evidence="1">
    <location>
        <begin position="1"/>
        <end position="54"/>
    </location>
</feature>
<gene>
    <name evidence="3" type="ORF">WJX84_005575</name>
</gene>
<dbReference type="PANTHER" id="PTHR35299:SF6">
    <property type="entry name" value="RUBISCO ACCUMULATION FACTOR 1"/>
    <property type="match status" value="1"/>
</dbReference>
<dbReference type="InterPro" id="IPR040781">
    <property type="entry name" value="Raf1_HTH"/>
</dbReference>
<feature type="region of interest" description="Disordered" evidence="1">
    <location>
        <begin position="68"/>
        <end position="87"/>
    </location>
</feature>
<proteinExistence type="predicted"/>
<evidence type="ECO:0000313" key="4">
    <source>
        <dbReference type="Proteomes" id="UP001485043"/>
    </source>
</evidence>